<dbReference type="InterPro" id="IPR000601">
    <property type="entry name" value="PKD_dom"/>
</dbReference>
<dbReference type="Gene3D" id="2.60.40.10">
    <property type="entry name" value="Immunoglobulins"/>
    <property type="match status" value="2"/>
</dbReference>
<gene>
    <name evidence="2" type="ORF">Q4Q35_11085</name>
</gene>
<reference evidence="2" key="1">
    <citation type="submission" date="2023-07" db="EMBL/GenBank/DDBJ databases">
        <title>Two novel species in the genus Flavivirga.</title>
        <authorList>
            <person name="Kwon K."/>
        </authorList>
    </citation>
    <scope>NUCLEOTIDE SEQUENCE</scope>
    <source>
        <strain evidence="2">KCTC 52353</strain>
    </source>
</reference>
<organism evidence="2 3">
    <name type="scientific">Flavivirga aquimarina</name>
    <dbReference type="NCBI Taxonomy" id="2027862"/>
    <lineage>
        <taxon>Bacteria</taxon>
        <taxon>Pseudomonadati</taxon>
        <taxon>Bacteroidota</taxon>
        <taxon>Flavobacteriia</taxon>
        <taxon>Flavobacteriales</taxon>
        <taxon>Flavobacteriaceae</taxon>
        <taxon>Flavivirga</taxon>
    </lineage>
</organism>
<comment type="caution">
    <text evidence="2">The sequence shown here is derived from an EMBL/GenBank/DDBJ whole genome shotgun (WGS) entry which is preliminary data.</text>
</comment>
<accession>A0ABT8WB43</accession>
<proteinExistence type="predicted"/>
<dbReference type="SMART" id="SM00089">
    <property type="entry name" value="PKD"/>
    <property type="match status" value="1"/>
</dbReference>
<dbReference type="Pfam" id="PF18911">
    <property type="entry name" value="PKD_4"/>
    <property type="match status" value="1"/>
</dbReference>
<dbReference type="InterPro" id="IPR035986">
    <property type="entry name" value="PKD_dom_sf"/>
</dbReference>
<dbReference type="InterPro" id="IPR013783">
    <property type="entry name" value="Ig-like_fold"/>
</dbReference>
<protein>
    <submittedName>
        <fullName evidence="2">PKD domain-containing protein</fullName>
    </submittedName>
</protein>
<dbReference type="InterPro" id="IPR022409">
    <property type="entry name" value="PKD/Chitinase_dom"/>
</dbReference>
<dbReference type="EMBL" id="JAUOEK010000119">
    <property type="protein sequence ID" value="MDO5970349.1"/>
    <property type="molecule type" value="Genomic_DNA"/>
</dbReference>
<feature type="domain" description="PKD" evidence="1">
    <location>
        <begin position="146"/>
        <end position="189"/>
    </location>
</feature>
<dbReference type="PROSITE" id="PS51257">
    <property type="entry name" value="PROKAR_LIPOPROTEIN"/>
    <property type="match status" value="1"/>
</dbReference>
<evidence type="ECO:0000259" key="1">
    <source>
        <dbReference type="PROSITE" id="PS50093"/>
    </source>
</evidence>
<sequence>MKKIKFKNQILIPLSIILFGVLISCEEENRFNDFNEAYINSLTVPEANFDFTIDGRVVTFNNNSTNADEYSWNFDDDNAIESTETNPSFTFSDDVASTTITLSARNIGSSLTNQFSLDLMFVKADFTIAGVTEKTVSFENNSLAAVSYLWDFGDGVGTSTEENPTYEYPDFGTYSVTLTVKDSFGNEETIINTEVVVAQPGAGTFEAQIIAGDFDTSIWGNIQNPWAVNPDNSSDYDFWDNITLETVVQALDGGTDKGSTSGTSNLTPNSLKLDRASKRAYQPINIESDVDYTITAYVKNKSAGAGDLVGTFYILPYIPENETIIVTNNIIAQEVNASATGVWDETTFEFTTTSTFSFDQDAVDNQDDDILTSVNQEWVIIYFVPDLTTAAEVNLDDVSIKTKGFD</sequence>
<dbReference type="Proteomes" id="UP001176883">
    <property type="component" value="Unassembled WGS sequence"/>
</dbReference>
<keyword evidence="3" id="KW-1185">Reference proteome</keyword>
<dbReference type="CDD" id="cd00146">
    <property type="entry name" value="PKD"/>
    <property type="match status" value="1"/>
</dbReference>
<dbReference type="PROSITE" id="PS50093">
    <property type="entry name" value="PKD"/>
    <property type="match status" value="1"/>
</dbReference>
<dbReference type="SUPFAM" id="SSF49299">
    <property type="entry name" value="PKD domain"/>
    <property type="match status" value="2"/>
</dbReference>
<dbReference type="RefSeq" id="WP_303278040.1">
    <property type="nucleotide sequence ID" value="NZ_JAUOEK010000119.1"/>
</dbReference>
<evidence type="ECO:0000313" key="2">
    <source>
        <dbReference type="EMBL" id="MDO5970349.1"/>
    </source>
</evidence>
<name>A0ABT8WB43_9FLAO</name>
<evidence type="ECO:0000313" key="3">
    <source>
        <dbReference type="Proteomes" id="UP001176883"/>
    </source>
</evidence>